<name>A0A0S6UD08_NEOTH</name>
<dbReference type="GO" id="GO:0008270">
    <property type="term" value="F:zinc ion binding"/>
    <property type="evidence" value="ECO:0007669"/>
    <property type="project" value="InterPro"/>
</dbReference>
<keyword evidence="1 4" id="KW-0479">Metal-binding</keyword>
<feature type="domain" description="Enoyl reductase (ER)" evidence="5">
    <location>
        <begin position="8"/>
        <end position="343"/>
    </location>
</feature>
<dbReference type="InterPro" id="IPR011032">
    <property type="entry name" value="GroES-like_sf"/>
</dbReference>
<gene>
    <name evidence="6" type="ORF">MTY_1503</name>
</gene>
<evidence type="ECO:0000256" key="4">
    <source>
        <dbReference type="RuleBase" id="RU361277"/>
    </source>
</evidence>
<dbReference type="InterPro" id="IPR013149">
    <property type="entry name" value="ADH-like_C"/>
</dbReference>
<dbReference type="EMBL" id="DF238840">
    <property type="protein sequence ID" value="GAF26164.1"/>
    <property type="molecule type" value="Genomic_DNA"/>
</dbReference>
<evidence type="ECO:0000256" key="3">
    <source>
        <dbReference type="ARBA" id="ARBA00023002"/>
    </source>
</evidence>
<dbReference type="Pfam" id="PF08240">
    <property type="entry name" value="ADH_N"/>
    <property type="match status" value="1"/>
</dbReference>
<sequence>MKALVFEGPNELKLRDVPLPEPGEDEILVKVAACLICGTDLRIFRGDKTRGVRIPSILGHEFAGVVEATGVNVKEFHVGDRVGVAPVIPCHTCFYCKNGLENVCANRTALGYEYEGAFAEYVCIPAPAVKGGNVYHLPSNISLEEAALAEPLACCLNGHHNSKVKLGDVVVILGAGPIGLMHLQLAKSSGASYVIISEPNEHRRAIAKEFGADRVVDPQTEDLNSIVKNVTDGLGADIIFLAIGIPALAQDALTLVKKGGTINFFAGFSVGDKAALDVNLIHYNEIKITGTSAARRDDYRKALDLIAKGKVKASKMITHRFPLDKAEEAFRIAGTSQGIKVAIIP</sequence>
<keyword evidence="3" id="KW-0560">Oxidoreductase</keyword>
<dbReference type="InterPro" id="IPR013154">
    <property type="entry name" value="ADH-like_N"/>
</dbReference>
<comment type="cofactor">
    <cofactor evidence="4">
        <name>Zn(2+)</name>
        <dbReference type="ChEBI" id="CHEBI:29105"/>
    </cofactor>
</comment>
<dbReference type="InterPro" id="IPR020843">
    <property type="entry name" value="ER"/>
</dbReference>
<dbReference type="CDD" id="cd08235">
    <property type="entry name" value="iditol_2_DH_like"/>
    <property type="match status" value="1"/>
</dbReference>
<evidence type="ECO:0000313" key="6">
    <source>
        <dbReference type="EMBL" id="GAF26164.1"/>
    </source>
</evidence>
<dbReference type="InterPro" id="IPR036291">
    <property type="entry name" value="NAD(P)-bd_dom_sf"/>
</dbReference>
<organism evidence="6">
    <name type="scientific">Moorella thermoacetica Y72</name>
    <dbReference type="NCBI Taxonomy" id="1325331"/>
    <lineage>
        <taxon>Bacteria</taxon>
        <taxon>Bacillati</taxon>
        <taxon>Bacillota</taxon>
        <taxon>Clostridia</taxon>
        <taxon>Neomoorellales</taxon>
        <taxon>Neomoorellaceae</taxon>
        <taxon>Neomoorella</taxon>
    </lineage>
</organism>
<dbReference type="PROSITE" id="PS00059">
    <property type="entry name" value="ADH_ZINC"/>
    <property type="match status" value="1"/>
</dbReference>
<reference evidence="6" key="1">
    <citation type="journal article" date="2014" name="Gene">
        <title>Genome-guided analysis of transformation efficiency and carbon dioxide assimilation by Moorella thermoacetica Y72.</title>
        <authorList>
            <person name="Tsukahara K."/>
            <person name="Kita A."/>
            <person name="Nakashimada Y."/>
            <person name="Hoshino T."/>
            <person name="Murakami K."/>
        </authorList>
    </citation>
    <scope>NUCLEOTIDE SEQUENCE [LARGE SCALE GENOMIC DNA]</scope>
    <source>
        <strain evidence="6">Y72</strain>
    </source>
</reference>
<dbReference type="Proteomes" id="UP000063718">
    <property type="component" value="Unassembled WGS sequence"/>
</dbReference>
<evidence type="ECO:0000259" key="5">
    <source>
        <dbReference type="SMART" id="SM00829"/>
    </source>
</evidence>
<dbReference type="AlphaFoldDB" id="A0A0S6UD08"/>
<dbReference type="InterPro" id="IPR002328">
    <property type="entry name" value="ADH_Zn_CS"/>
</dbReference>
<dbReference type="SUPFAM" id="SSF51735">
    <property type="entry name" value="NAD(P)-binding Rossmann-fold domains"/>
    <property type="match status" value="1"/>
</dbReference>
<dbReference type="PANTHER" id="PTHR43401">
    <property type="entry name" value="L-THREONINE 3-DEHYDROGENASE"/>
    <property type="match status" value="1"/>
</dbReference>
<dbReference type="InterPro" id="IPR050129">
    <property type="entry name" value="Zn_alcohol_dh"/>
</dbReference>
<evidence type="ECO:0000256" key="2">
    <source>
        <dbReference type="ARBA" id="ARBA00022833"/>
    </source>
</evidence>
<dbReference type="Pfam" id="PF00107">
    <property type="entry name" value="ADH_zinc_N"/>
    <property type="match status" value="1"/>
</dbReference>
<dbReference type="RefSeq" id="WP_025773880.1">
    <property type="nucleotide sequence ID" value="NZ_DF238840.1"/>
</dbReference>
<dbReference type="Gene3D" id="3.90.180.10">
    <property type="entry name" value="Medium-chain alcohol dehydrogenases, catalytic domain"/>
    <property type="match status" value="1"/>
</dbReference>
<dbReference type="SMART" id="SM00829">
    <property type="entry name" value="PKS_ER"/>
    <property type="match status" value="1"/>
</dbReference>
<dbReference type="PANTHER" id="PTHR43401:SF2">
    <property type="entry name" value="L-THREONINE 3-DEHYDROGENASE"/>
    <property type="match status" value="1"/>
</dbReference>
<evidence type="ECO:0000256" key="1">
    <source>
        <dbReference type="ARBA" id="ARBA00022723"/>
    </source>
</evidence>
<dbReference type="SUPFAM" id="SSF50129">
    <property type="entry name" value="GroES-like"/>
    <property type="match status" value="1"/>
</dbReference>
<dbReference type="GO" id="GO:0016491">
    <property type="term" value="F:oxidoreductase activity"/>
    <property type="evidence" value="ECO:0007669"/>
    <property type="project" value="UniProtKB-KW"/>
</dbReference>
<keyword evidence="2 4" id="KW-0862">Zinc</keyword>
<protein>
    <submittedName>
        <fullName evidence="6">Threonine dehydrogenase and related Zn-dependent dehydrogenases</fullName>
    </submittedName>
</protein>
<proteinExistence type="inferred from homology"/>
<dbReference type="Gene3D" id="3.40.50.720">
    <property type="entry name" value="NAD(P)-binding Rossmann-like Domain"/>
    <property type="match status" value="1"/>
</dbReference>
<accession>A0A0S6UD08</accession>
<comment type="similarity">
    <text evidence="4">Belongs to the zinc-containing alcohol dehydrogenase family.</text>
</comment>